<dbReference type="GO" id="GO:0005737">
    <property type="term" value="C:cytoplasm"/>
    <property type="evidence" value="ECO:0007669"/>
    <property type="project" value="TreeGrafter"/>
</dbReference>
<evidence type="ECO:0000256" key="1">
    <source>
        <dbReference type="ARBA" id="ARBA00006484"/>
    </source>
</evidence>
<dbReference type="AlphaFoldDB" id="A0AAJ0CSN0"/>
<dbReference type="InterPro" id="IPR002347">
    <property type="entry name" value="SDR_fam"/>
</dbReference>
<dbReference type="EMBL" id="JASWJB010000106">
    <property type="protein sequence ID" value="KAK2597397.1"/>
    <property type="molecule type" value="Genomic_DNA"/>
</dbReference>
<keyword evidence="4" id="KW-1185">Reference proteome</keyword>
<dbReference type="GO" id="GO:0019748">
    <property type="term" value="P:secondary metabolic process"/>
    <property type="evidence" value="ECO:0007669"/>
    <property type="project" value="TreeGrafter"/>
</dbReference>
<proteinExistence type="inferred from homology"/>
<evidence type="ECO:0000313" key="3">
    <source>
        <dbReference type="EMBL" id="KAK2597397.1"/>
    </source>
</evidence>
<gene>
    <name evidence="3" type="ORF">QQS21_006021</name>
</gene>
<evidence type="ECO:0000313" key="4">
    <source>
        <dbReference type="Proteomes" id="UP001251528"/>
    </source>
</evidence>
<dbReference type="Pfam" id="PF00106">
    <property type="entry name" value="adh_short"/>
    <property type="match status" value="1"/>
</dbReference>
<organism evidence="3 4">
    <name type="scientific">Conoideocrella luteorostrata</name>
    <dbReference type="NCBI Taxonomy" id="1105319"/>
    <lineage>
        <taxon>Eukaryota</taxon>
        <taxon>Fungi</taxon>
        <taxon>Dikarya</taxon>
        <taxon>Ascomycota</taxon>
        <taxon>Pezizomycotina</taxon>
        <taxon>Sordariomycetes</taxon>
        <taxon>Hypocreomycetidae</taxon>
        <taxon>Hypocreales</taxon>
        <taxon>Clavicipitaceae</taxon>
        <taxon>Conoideocrella</taxon>
    </lineage>
</organism>
<feature type="region of interest" description="Disordered" evidence="2">
    <location>
        <begin position="35"/>
        <end position="56"/>
    </location>
</feature>
<dbReference type="PANTHER" id="PTHR43544:SF32">
    <property type="entry name" value="CHAIN DEHYDROGENASE, PUTATIVE (AFU_ORTHOLOGUE AFUA_5G01530)-RELATED"/>
    <property type="match status" value="1"/>
</dbReference>
<evidence type="ECO:0000256" key="2">
    <source>
        <dbReference type="SAM" id="MobiDB-lite"/>
    </source>
</evidence>
<dbReference type="SUPFAM" id="SSF51735">
    <property type="entry name" value="NAD(P)-binding Rossmann-fold domains"/>
    <property type="match status" value="1"/>
</dbReference>
<protein>
    <submittedName>
        <fullName evidence="3">Uncharacterized protein</fullName>
    </submittedName>
</protein>
<dbReference type="GO" id="GO:0016491">
    <property type="term" value="F:oxidoreductase activity"/>
    <property type="evidence" value="ECO:0007669"/>
    <property type="project" value="TreeGrafter"/>
</dbReference>
<dbReference type="InterPro" id="IPR051468">
    <property type="entry name" value="Fungal_SecMetab_SDRs"/>
</dbReference>
<sequence>METKFFKLSGSICQILICEHVTDIDEILHHEHSHRISTGDREGSNPCLPGNGLHSGDSDQISGGNRGICFQAATSLIHCSSSNHVILGCRDLNQGEVAMETPSSLPDLKGTMSVVQLDLKDDASFHAAVASIEASYDRLDVLVNSAFIFKLGGPRIVAGNIIETNVFGYIIDIEAFLLLLHEEPPRD</sequence>
<comment type="similarity">
    <text evidence="1">Belongs to the short-chain dehydrogenases/reductases (SDR) family.</text>
</comment>
<comment type="caution">
    <text evidence="3">The sequence shown here is derived from an EMBL/GenBank/DDBJ whole genome shotgun (WGS) entry which is preliminary data.</text>
</comment>
<dbReference type="PANTHER" id="PTHR43544">
    <property type="entry name" value="SHORT-CHAIN DEHYDROGENASE/REDUCTASE"/>
    <property type="match status" value="1"/>
</dbReference>
<reference evidence="3" key="1">
    <citation type="submission" date="2023-06" db="EMBL/GenBank/DDBJ databases">
        <title>Conoideocrella luteorostrata (Hypocreales: Clavicipitaceae), a potential biocontrol fungus for elongate hemlock scale in United States Christmas tree production areas.</title>
        <authorList>
            <person name="Barrett H."/>
            <person name="Lovett B."/>
            <person name="Macias A.M."/>
            <person name="Stajich J.E."/>
            <person name="Kasson M.T."/>
        </authorList>
    </citation>
    <scope>NUCLEOTIDE SEQUENCE</scope>
    <source>
        <strain evidence="3">ARSEF 14590</strain>
    </source>
</reference>
<name>A0AAJ0CSN0_9HYPO</name>
<accession>A0AAJ0CSN0</accession>
<dbReference type="Proteomes" id="UP001251528">
    <property type="component" value="Unassembled WGS sequence"/>
</dbReference>
<dbReference type="Gene3D" id="3.40.50.720">
    <property type="entry name" value="NAD(P)-binding Rossmann-like Domain"/>
    <property type="match status" value="1"/>
</dbReference>
<dbReference type="InterPro" id="IPR036291">
    <property type="entry name" value="NAD(P)-bd_dom_sf"/>
</dbReference>